<sequence>MLLKYAACLVAAVVRVAAHHPPRPRAPGVAFGLTPDYGTAVIHLKNGTTIPIAQVQGSAEYQAFMRVNTTAPADESSLCKWFAPTLDRLPSALGLNVDICRSPDLISTKALISSLKLSVESHLGTNICFASLVLDDPTSPQARIAEQALELSGLRQVMPTVRRAKEVLYDLESDQAPAFDEEPWTVLVLEYDAHWYSFGLYTIEEDGIVSHLEDPVHGPRISIDGQMDSLKKEIKESLASLPPSVERPRQLFMYGEQADNAELLDFLAENLGSDLVKERRADTSVYAGMGYMARAAHERMDDVQFETRDQSQGAWMCKWRSKLYKEDHEEL</sequence>
<dbReference type="EMBL" id="CP069027">
    <property type="protein sequence ID" value="QRC94919.1"/>
    <property type="molecule type" value="Genomic_DNA"/>
</dbReference>
<dbReference type="VEuPathDB" id="FungiDB:JI435_026650"/>
<dbReference type="OrthoDB" id="3643156at2759"/>
<dbReference type="AlphaFoldDB" id="A0A7U2HYD3"/>
<keyword evidence="1" id="KW-0732">Signal</keyword>
<accession>A0A7U2HYD3</accession>
<evidence type="ECO:0008006" key="4">
    <source>
        <dbReference type="Google" id="ProtNLM"/>
    </source>
</evidence>
<name>A0A7U2HYD3_PHANO</name>
<dbReference type="OMA" id="YKSFMRK"/>
<reference evidence="3" key="1">
    <citation type="journal article" date="2021" name="BMC Genomics">
        <title>Chromosome-level genome assembly and manually-curated proteome of model necrotroph Parastagonospora nodorum Sn15 reveals a genome-wide trove of candidate effector homologs, and redundancy of virulence-related functions within an accessory chromosome.</title>
        <authorList>
            <person name="Bertazzoni S."/>
            <person name="Jones D.A.B."/>
            <person name="Phan H.T."/>
            <person name="Tan K.-C."/>
            <person name="Hane J.K."/>
        </authorList>
    </citation>
    <scope>NUCLEOTIDE SEQUENCE [LARGE SCALE GENOMIC DNA]</scope>
    <source>
        <strain evidence="3">SN15 / ATCC MYA-4574 / FGSC 10173)</strain>
    </source>
</reference>
<evidence type="ECO:0000313" key="3">
    <source>
        <dbReference type="Proteomes" id="UP000663193"/>
    </source>
</evidence>
<keyword evidence="3" id="KW-1185">Reference proteome</keyword>
<evidence type="ECO:0000256" key="1">
    <source>
        <dbReference type="SAM" id="SignalP"/>
    </source>
</evidence>
<organism evidence="2 3">
    <name type="scientific">Phaeosphaeria nodorum (strain SN15 / ATCC MYA-4574 / FGSC 10173)</name>
    <name type="common">Glume blotch fungus</name>
    <name type="synonym">Parastagonospora nodorum</name>
    <dbReference type="NCBI Taxonomy" id="321614"/>
    <lineage>
        <taxon>Eukaryota</taxon>
        <taxon>Fungi</taxon>
        <taxon>Dikarya</taxon>
        <taxon>Ascomycota</taxon>
        <taxon>Pezizomycotina</taxon>
        <taxon>Dothideomycetes</taxon>
        <taxon>Pleosporomycetidae</taxon>
        <taxon>Pleosporales</taxon>
        <taxon>Pleosporineae</taxon>
        <taxon>Phaeosphaeriaceae</taxon>
        <taxon>Parastagonospora</taxon>
    </lineage>
</organism>
<protein>
    <recommendedName>
        <fullName evidence="4">Ubiquitin-like domain-containing protein</fullName>
    </recommendedName>
</protein>
<evidence type="ECO:0000313" key="2">
    <source>
        <dbReference type="EMBL" id="QRC94919.1"/>
    </source>
</evidence>
<dbReference type="KEGG" id="pno:SNOG_02665"/>
<gene>
    <name evidence="2" type="ORF">JI435_026650</name>
</gene>
<dbReference type="Proteomes" id="UP000663193">
    <property type="component" value="Chromosome 5"/>
</dbReference>
<dbReference type="RefSeq" id="XP_001793264.1">
    <property type="nucleotide sequence ID" value="XM_001793212.1"/>
</dbReference>
<feature type="chain" id="PRO_5034049132" description="Ubiquitin-like domain-containing protein" evidence="1">
    <location>
        <begin position="19"/>
        <end position="331"/>
    </location>
</feature>
<proteinExistence type="predicted"/>
<feature type="signal peptide" evidence="1">
    <location>
        <begin position="1"/>
        <end position="18"/>
    </location>
</feature>